<evidence type="ECO:0008006" key="3">
    <source>
        <dbReference type="Google" id="ProtNLM"/>
    </source>
</evidence>
<sequence>MSFGYGVSDALTLIQLAWRTVDGARRACGEHDDLTKEVSSLHSVLEHLQAEMSNSDSLVNLADKNRRDELQNHMAGCVIHLRTMDSILTKYNALDDEKRSTKKLWQKIRFGNGEVMDLAELWLKISTYTIAITMSLNLMLLGSQGE</sequence>
<dbReference type="OrthoDB" id="7464126at2759"/>
<organism evidence="1 2">
    <name type="scientific">Cudoniella acicularis</name>
    <dbReference type="NCBI Taxonomy" id="354080"/>
    <lineage>
        <taxon>Eukaryota</taxon>
        <taxon>Fungi</taxon>
        <taxon>Dikarya</taxon>
        <taxon>Ascomycota</taxon>
        <taxon>Pezizomycotina</taxon>
        <taxon>Leotiomycetes</taxon>
        <taxon>Helotiales</taxon>
        <taxon>Tricladiaceae</taxon>
        <taxon>Cudoniella</taxon>
    </lineage>
</organism>
<protein>
    <recommendedName>
        <fullName evidence="3">Fungal N-terminal domain-containing protein</fullName>
    </recommendedName>
</protein>
<gene>
    <name evidence="1" type="ORF">G7Y89_g8561</name>
</gene>
<evidence type="ECO:0000313" key="1">
    <source>
        <dbReference type="EMBL" id="KAF4629585.1"/>
    </source>
</evidence>
<dbReference type="EMBL" id="JAAMPI010000656">
    <property type="protein sequence ID" value="KAF4629585.1"/>
    <property type="molecule type" value="Genomic_DNA"/>
</dbReference>
<keyword evidence="2" id="KW-1185">Reference proteome</keyword>
<proteinExistence type="predicted"/>
<dbReference type="Proteomes" id="UP000566819">
    <property type="component" value="Unassembled WGS sequence"/>
</dbReference>
<comment type="caution">
    <text evidence="1">The sequence shown here is derived from an EMBL/GenBank/DDBJ whole genome shotgun (WGS) entry which is preliminary data.</text>
</comment>
<evidence type="ECO:0000313" key="2">
    <source>
        <dbReference type="Proteomes" id="UP000566819"/>
    </source>
</evidence>
<accession>A0A8H4RGD8</accession>
<reference evidence="1 2" key="1">
    <citation type="submission" date="2020-03" db="EMBL/GenBank/DDBJ databases">
        <title>Draft Genome Sequence of Cudoniella acicularis.</title>
        <authorList>
            <person name="Buettner E."/>
            <person name="Kellner H."/>
        </authorList>
    </citation>
    <scope>NUCLEOTIDE SEQUENCE [LARGE SCALE GENOMIC DNA]</scope>
    <source>
        <strain evidence="1 2">DSM 108380</strain>
    </source>
</reference>
<name>A0A8H4RGD8_9HELO</name>
<dbReference type="AlphaFoldDB" id="A0A8H4RGD8"/>